<feature type="transmembrane region" description="Helical" evidence="1">
    <location>
        <begin position="344"/>
        <end position="369"/>
    </location>
</feature>
<dbReference type="STRING" id="343013.SAMN04489707_102213"/>
<keyword evidence="1" id="KW-1133">Transmembrane helix</keyword>
<feature type="transmembrane region" description="Helical" evidence="1">
    <location>
        <begin position="375"/>
        <end position="394"/>
    </location>
</feature>
<evidence type="ECO:0000313" key="4">
    <source>
        <dbReference type="Proteomes" id="UP000183656"/>
    </source>
</evidence>
<dbReference type="AlphaFoldDB" id="A0A1I7J3S9"/>
<keyword evidence="1" id="KW-0812">Transmembrane</keyword>
<reference evidence="3 4" key="1">
    <citation type="submission" date="2016-10" db="EMBL/GenBank/DDBJ databases">
        <authorList>
            <person name="de Groot N.N."/>
        </authorList>
    </citation>
    <scope>NUCLEOTIDE SEQUENCE [LARGE SCALE GENOMIC DNA]</scope>
    <source>
        <strain evidence="3 4">R-24608</strain>
    </source>
</reference>
<feature type="transmembrane region" description="Helical" evidence="1">
    <location>
        <begin position="244"/>
        <end position="267"/>
    </location>
</feature>
<name>A0A1I7J3S9_9BURK</name>
<organism evidence="3 4">
    <name type="scientific">Paenacidovorax caeni</name>
    <dbReference type="NCBI Taxonomy" id="343013"/>
    <lineage>
        <taxon>Bacteria</taxon>
        <taxon>Pseudomonadati</taxon>
        <taxon>Pseudomonadota</taxon>
        <taxon>Betaproteobacteria</taxon>
        <taxon>Burkholderiales</taxon>
        <taxon>Comamonadaceae</taxon>
        <taxon>Paenacidovorax</taxon>
    </lineage>
</organism>
<sequence length="399" mass="42028">MKRLPASATLAMASLVSLGAQAMMGVAMLHFFSPEATGRFAVIAQVAFFWVTLALAQGPLTFLADVQQPPGQALRAVLRASLARWGLLLPLVGATVWLGAMAQPLAVLGWAALLALLQMLWYLAQPWALRTATPTSAALARALPPLLALALAAGWSALHGGDGASGLLVAAAGGYALGALWLRPAKRRTQGSAPAALPAAQAPRQGDRRSAWLRMAHTTMDAVTGTALLLIWQRLHGVAEASYLAVLLRLLGFVPTIVHAAWAQVLLARRETAQGRSVAIGLGAALATGLVGLAGAALLDMGLLADGWRGLQPYLLPLVLWQSSACLFAALSHRPFQQGRERRYSHLAIAFDALQLLVLTLPLLGAAVWSPTEHLWWLAGVSSTGLLALSLWMAGIKLK</sequence>
<keyword evidence="4" id="KW-1185">Reference proteome</keyword>
<evidence type="ECO:0000256" key="2">
    <source>
        <dbReference type="SAM" id="SignalP"/>
    </source>
</evidence>
<feature type="transmembrane region" description="Helical" evidence="1">
    <location>
        <begin position="211"/>
        <end position="232"/>
    </location>
</feature>
<feature type="transmembrane region" description="Helical" evidence="1">
    <location>
        <begin position="43"/>
        <end position="64"/>
    </location>
</feature>
<feature type="transmembrane region" description="Helical" evidence="1">
    <location>
        <begin position="311"/>
        <end position="332"/>
    </location>
</feature>
<feature type="chain" id="PRO_5010202412" description="Membrane protein involved in the export of O-antigen and teichoic acid" evidence="2">
    <location>
        <begin position="23"/>
        <end position="399"/>
    </location>
</feature>
<keyword evidence="2" id="KW-0732">Signal</keyword>
<feature type="transmembrane region" description="Helical" evidence="1">
    <location>
        <begin position="164"/>
        <end position="182"/>
    </location>
</feature>
<keyword evidence="1" id="KW-0472">Membrane</keyword>
<dbReference type="EMBL" id="FPBX01000022">
    <property type="protein sequence ID" value="SFU79838.1"/>
    <property type="molecule type" value="Genomic_DNA"/>
</dbReference>
<evidence type="ECO:0000313" key="3">
    <source>
        <dbReference type="EMBL" id="SFU79838.1"/>
    </source>
</evidence>
<evidence type="ECO:0000256" key="1">
    <source>
        <dbReference type="SAM" id="Phobius"/>
    </source>
</evidence>
<feature type="transmembrane region" description="Helical" evidence="1">
    <location>
        <begin position="76"/>
        <end position="99"/>
    </location>
</feature>
<accession>A0A1I7J3S9</accession>
<evidence type="ECO:0008006" key="5">
    <source>
        <dbReference type="Google" id="ProtNLM"/>
    </source>
</evidence>
<dbReference type="Proteomes" id="UP000183656">
    <property type="component" value="Unassembled WGS sequence"/>
</dbReference>
<feature type="transmembrane region" description="Helical" evidence="1">
    <location>
        <begin position="105"/>
        <end position="124"/>
    </location>
</feature>
<feature type="transmembrane region" description="Helical" evidence="1">
    <location>
        <begin position="279"/>
        <end position="299"/>
    </location>
</feature>
<protein>
    <recommendedName>
        <fullName evidence="5">Membrane protein involved in the export of O-antigen and teichoic acid</fullName>
    </recommendedName>
</protein>
<proteinExistence type="predicted"/>
<feature type="signal peptide" evidence="2">
    <location>
        <begin position="1"/>
        <end position="22"/>
    </location>
</feature>
<dbReference type="OrthoDB" id="8883395at2"/>
<dbReference type="RefSeq" id="WP_054256478.1">
    <property type="nucleotide sequence ID" value="NZ_CYIG01000019.1"/>
</dbReference>
<feature type="transmembrane region" description="Helical" evidence="1">
    <location>
        <begin position="136"/>
        <end position="158"/>
    </location>
</feature>
<gene>
    <name evidence="3" type="ORF">SAMN04489707_102213</name>
</gene>